<dbReference type="RefSeq" id="WP_212704341.1">
    <property type="nucleotide sequence ID" value="NZ_CP073581.1"/>
</dbReference>
<dbReference type="KEGG" id="sual:KDD17_14695"/>
<proteinExistence type="predicted"/>
<dbReference type="AlphaFoldDB" id="A0A975PLV7"/>
<dbReference type="Proteomes" id="UP000683291">
    <property type="component" value="Chromosome 1"/>
</dbReference>
<dbReference type="SMART" id="SM00287">
    <property type="entry name" value="SH3b"/>
    <property type="match status" value="1"/>
</dbReference>
<gene>
    <name evidence="3" type="ORF">KDD17_14695</name>
</gene>
<evidence type="ECO:0000259" key="2">
    <source>
        <dbReference type="SMART" id="SM00287"/>
    </source>
</evidence>
<protein>
    <submittedName>
        <fullName evidence="3">SH3 domain-containing protein</fullName>
    </submittedName>
</protein>
<organism evidence="3 4">
    <name type="scientific">Sulfitobacter albidus</name>
    <dbReference type="NCBI Taxonomy" id="2829501"/>
    <lineage>
        <taxon>Bacteria</taxon>
        <taxon>Pseudomonadati</taxon>
        <taxon>Pseudomonadota</taxon>
        <taxon>Alphaproteobacteria</taxon>
        <taxon>Rhodobacterales</taxon>
        <taxon>Roseobacteraceae</taxon>
        <taxon>Sulfitobacter</taxon>
    </lineage>
</organism>
<keyword evidence="1" id="KW-0732">Signal</keyword>
<sequence length="200" mass="21357">MIRVLYMLCVLWPATLSAQDLPALYSVTGVAQNDTLNVRSAPSASAEIIGTLAPNATDIEITATSENGKWARLNAGERSGWAAHAFLTENKPAAPITACFGTEPFWTLKTKDGESWRWITPETDSPDAVQLAAPIPSQNRTDRFALTGNFADFEGPVTAIVHRTTCSDGMSDRLYGLGIDLLLTDSGTPILLSGCCTVAP</sequence>
<evidence type="ECO:0000313" key="4">
    <source>
        <dbReference type="Proteomes" id="UP000683291"/>
    </source>
</evidence>
<name>A0A975PLV7_9RHOB</name>
<dbReference type="EMBL" id="CP073581">
    <property type="protein sequence ID" value="QUJ76143.1"/>
    <property type="molecule type" value="Genomic_DNA"/>
</dbReference>
<evidence type="ECO:0000256" key="1">
    <source>
        <dbReference type="SAM" id="SignalP"/>
    </source>
</evidence>
<dbReference type="InterPro" id="IPR003646">
    <property type="entry name" value="SH3-like_bac-type"/>
</dbReference>
<reference evidence="3" key="1">
    <citation type="submission" date="2021-04" db="EMBL/GenBank/DDBJ databases">
        <title>Complete genome sequence for Sulfitobacter sp. strain JK7-1.</title>
        <authorList>
            <person name="Park S.-J."/>
        </authorList>
    </citation>
    <scope>NUCLEOTIDE SEQUENCE</scope>
    <source>
        <strain evidence="3">JK7-1</strain>
    </source>
</reference>
<feature type="signal peptide" evidence="1">
    <location>
        <begin position="1"/>
        <end position="18"/>
    </location>
</feature>
<dbReference type="Gene3D" id="2.30.30.40">
    <property type="entry name" value="SH3 Domains"/>
    <property type="match status" value="1"/>
</dbReference>
<evidence type="ECO:0000313" key="3">
    <source>
        <dbReference type="EMBL" id="QUJ76143.1"/>
    </source>
</evidence>
<dbReference type="Pfam" id="PF08239">
    <property type="entry name" value="SH3_3"/>
    <property type="match status" value="1"/>
</dbReference>
<feature type="domain" description="SH3b" evidence="2">
    <location>
        <begin position="26"/>
        <end position="91"/>
    </location>
</feature>
<feature type="chain" id="PRO_5036987837" evidence="1">
    <location>
        <begin position="19"/>
        <end position="200"/>
    </location>
</feature>
<accession>A0A975PLV7</accession>
<keyword evidence="4" id="KW-1185">Reference proteome</keyword>